<comment type="similarity">
    <text evidence="2">Belongs to the glycosyltransferase 92 family.</text>
</comment>
<keyword evidence="6" id="KW-1133">Transmembrane helix</keyword>
<dbReference type="GO" id="GO:0005737">
    <property type="term" value="C:cytoplasm"/>
    <property type="evidence" value="ECO:0007669"/>
    <property type="project" value="TreeGrafter"/>
</dbReference>
<keyword evidence="3" id="KW-0328">Glycosyltransferase</keyword>
<dbReference type="InterPro" id="IPR008166">
    <property type="entry name" value="Glyco_transf_92"/>
</dbReference>
<evidence type="ECO:0000313" key="11">
    <source>
        <dbReference type="Proteomes" id="UP000241769"/>
    </source>
</evidence>
<evidence type="ECO:0000256" key="1">
    <source>
        <dbReference type="ARBA" id="ARBA00004167"/>
    </source>
</evidence>
<dbReference type="PANTHER" id="PTHR21461">
    <property type="entry name" value="GLYCOSYLTRANSFERASE FAMILY 92 PROTEIN"/>
    <property type="match status" value="1"/>
</dbReference>
<keyword evidence="9" id="KW-0732">Signal</keyword>
<organism evidence="10 11">
    <name type="scientific">Planoprotostelium fungivorum</name>
    <dbReference type="NCBI Taxonomy" id="1890364"/>
    <lineage>
        <taxon>Eukaryota</taxon>
        <taxon>Amoebozoa</taxon>
        <taxon>Evosea</taxon>
        <taxon>Variosea</taxon>
        <taxon>Cavosteliida</taxon>
        <taxon>Cavosteliaceae</taxon>
        <taxon>Planoprotostelium</taxon>
    </lineage>
</organism>
<feature type="signal peptide" evidence="9">
    <location>
        <begin position="1"/>
        <end position="34"/>
    </location>
</feature>
<comment type="subcellular location">
    <subcellularLocation>
        <location evidence="1">Membrane</location>
        <topology evidence="1">Single-pass membrane protein</topology>
    </subcellularLocation>
</comment>
<keyword evidence="5" id="KW-0812">Transmembrane</keyword>
<dbReference type="Pfam" id="PF01697">
    <property type="entry name" value="Glyco_transf_92"/>
    <property type="match status" value="1"/>
</dbReference>
<feature type="compositionally biased region" description="Basic and acidic residues" evidence="8">
    <location>
        <begin position="54"/>
        <end position="91"/>
    </location>
</feature>
<reference evidence="10 11" key="1">
    <citation type="journal article" date="2018" name="Genome Biol. Evol.">
        <title>Multiple Roots of Fruiting Body Formation in Amoebozoa.</title>
        <authorList>
            <person name="Hillmann F."/>
            <person name="Forbes G."/>
            <person name="Novohradska S."/>
            <person name="Ferling I."/>
            <person name="Riege K."/>
            <person name="Groth M."/>
            <person name="Westermann M."/>
            <person name="Marz M."/>
            <person name="Spaller T."/>
            <person name="Winckler T."/>
            <person name="Schaap P."/>
            <person name="Glockner G."/>
        </authorList>
    </citation>
    <scope>NUCLEOTIDE SEQUENCE [LARGE SCALE GENOMIC DNA]</scope>
    <source>
        <strain evidence="10 11">Jena</strain>
    </source>
</reference>
<feature type="chain" id="PRO_5015198766" description="Glycosyltransferase family 92 protein" evidence="9">
    <location>
        <begin position="35"/>
        <end position="470"/>
    </location>
</feature>
<feature type="region of interest" description="Disordered" evidence="8">
    <location>
        <begin position="36"/>
        <end position="91"/>
    </location>
</feature>
<sequence length="470" mass="54687">MKSSGRGRSLPFPRRYLFLVAIWVFALLFLRIQSQENDSTKSPEQSPLVQQPSKEPRDNEVNKPKPNEAKLDKLEGPGRVKVDAEPKKPEAEIPTDEIGWLEHPTDWKMSRRAKLEIRKQSFTLFDIWLTSDGEKIIFFGNIAQGRLSCRFSDGTKTDLKDDGRSWNANVYHGEQSSCEVPKDLSPPSHGLYDVLFDVVRDDEVLLKGIRLFKTSSKSYKLTAVMLNRVFRADDFHISVKEILEWMAYMNLAGVEHFYLYDNCKEEEESTFEGLKDVIQSGLLTYHAWPYNLGKGLSPYQIVQDAAYTHVLYRYKDKNEWQIQMDVDEYPVHLKDKESGFLTRWLKEKKKPDPQAVTQYHILTMFYGDLNDEGKRGNHHLNSTMISAYRYRDKEAITGGRFKPIYYAPYFHQGVVHNMVGTGSAHEVSPDEMRMNHYWGFRCGPEQCKVRDYILEPFVVPVEEKVESWKR</sequence>
<dbReference type="OrthoDB" id="2019083at2759"/>
<dbReference type="Proteomes" id="UP000241769">
    <property type="component" value="Unassembled WGS sequence"/>
</dbReference>
<evidence type="ECO:0000256" key="9">
    <source>
        <dbReference type="SAM" id="SignalP"/>
    </source>
</evidence>
<protein>
    <recommendedName>
        <fullName evidence="12">Glycosyltransferase family 92 protein</fullName>
    </recommendedName>
</protein>
<evidence type="ECO:0000256" key="3">
    <source>
        <dbReference type="ARBA" id="ARBA00022676"/>
    </source>
</evidence>
<dbReference type="GO" id="GO:0016020">
    <property type="term" value="C:membrane"/>
    <property type="evidence" value="ECO:0007669"/>
    <property type="project" value="UniProtKB-SubCell"/>
</dbReference>
<evidence type="ECO:0000256" key="5">
    <source>
        <dbReference type="ARBA" id="ARBA00022692"/>
    </source>
</evidence>
<dbReference type="InParanoid" id="A0A2P6NK83"/>
<feature type="compositionally biased region" description="Polar residues" evidence="8">
    <location>
        <begin position="36"/>
        <end position="53"/>
    </location>
</feature>
<comment type="caution">
    <text evidence="10">The sequence shown here is derived from an EMBL/GenBank/DDBJ whole genome shotgun (WGS) entry which is preliminary data.</text>
</comment>
<name>A0A2P6NK83_9EUKA</name>
<dbReference type="PANTHER" id="PTHR21461:SF86">
    <property type="entry name" value="GLYCOSYLTRANSFERASE FAMILY 92 PROTEIN"/>
    <property type="match status" value="1"/>
</dbReference>
<dbReference type="GO" id="GO:0016757">
    <property type="term" value="F:glycosyltransferase activity"/>
    <property type="evidence" value="ECO:0007669"/>
    <property type="project" value="UniProtKB-KW"/>
</dbReference>
<evidence type="ECO:0000256" key="8">
    <source>
        <dbReference type="SAM" id="MobiDB-lite"/>
    </source>
</evidence>
<evidence type="ECO:0000256" key="4">
    <source>
        <dbReference type="ARBA" id="ARBA00022679"/>
    </source>
</evidence>
<keyword evidence="4" id="KW-0808">Transferase</keyword>
<gene>
    <name evidence="10" type="ORF">PROFUN_07647</name>
</gene>
<evidence type="ECO:0000256" key="7">
    <source>
        <dbReference type="ARBA" id="ARBA00023136"/>
    </source>
</evidence>
<evidence type="ECO:0008006" key="12">
    <source>
        <dbReference type="Google" id="ProtNLM"/>
    </source>
</evidence>
<keyword evidence="11" id="KW-1185">Reference proteome</keyword>
<dbReference type="EMBL" id="MDYQ01000065">
    <property type="protein sequence ID" value="PRP84346.1"/>
    <property type="molecule type" value="Genomic_DNA"/>
</dbReference>
<keyword evidence="7" id="KW-0472">Membrane</keyword>
<proteinExistence type="inferred from homology"/>
<evidence type="ECO:0000256" key="2">
    <source>
        <dbReference type="ARBA" id="ARBA00007647"/>
    </source>
</evidence>
<dbReference type="AlphaFoldDB" id="A0A2P6NK83"/>
<accession>A0A2P6NK83</accession>
<evidence type="ECO:0000313" key="10">
    <source>
        <dbReference type="EMBL" id="PRP84346.1"/>
    </source>
</evidence>
<evidence type="ECO:0000256" key="6">
    <source>
        <dbReference type="ARBA" id="ARBA00022989"/>
    </source>
</evidence>